<evidence type="ECO:0000256" key="4">
    <source>
        <dbReference type="ARBA" id="ARBA00022827"/>
    </source>
</evidence>
<dbReference type="GO" id="GO:0006555">
    <property type="term" value="P:methionine metabolic process"/>
    <property type="evidence" value="ECO:0007669"/>
    <property type="project" value="InterPro"/>
</dbReference>
<gene>
    <name evidence="7" type="ORF">EVB03_00485</name>
</gene>
<proteinExistence type="inferred from homology"/>
<dbReference type="SUPFAM" id="SSF51730">
    <property type="entry name" value="FAD-linked oxidoreductase"/>
    <property type="match status" value="1"/>
</dbReference>
<dbReference type="Proteomes" id="UP000315889">
    <property type="component" value="Unassembled WGS sequence"/>
</dbReference>
<comment type="similarity">
    <text evidence="6">Belongs to the methylenetetrahydrofolate reductase family.</text>
</comment>
<comment type="pathway">
    <text evidence="2 6">One-carbon metabolism; tetrahydrofolate interconversion.</text>
</comment>
<evidence type="ECO:0000313" key="7">
    <source>
        <dbReference type="EMBL" id="RZO22876.1"/>
    </source>
</evidence>
<comment type="cofactor">
    <cofactor evidence="1 6">
        <name>FAD</name>
        <dbReference type="ChEBI" id="CHEBI:57692"/>
    </cofactor>
</comment>
<evidence type="ECO:0000256" key="1">
    <source>
        <dbReference type="ARBA" id="ARBA00001974"/>
    </source>
</evidence>
<reference evidence="7 8" key="1">
    <citation type="submission" date="2019-02" db="EMBL/GenBank/DDBJ databases">
        <title>Prokaryotic population dynamics and viral predation in marine succession experiment using metagenomics: the confinement effect.</title>
        <authorList>
            <person name="Haro-Moreno J.M."/>
            <person name="Rodriguez-Valera F."/>
            <person name="Lopez-Perez M."/>
        </authorList>
    </citation>
    <scope>NUCLEOTIDE SEQUENCE [LARGE SCALE GENOMIC DNA]</scope>
    <source>
        <strain evidence="7">MED-G170</strain>
    </source>
</reference>
<comment type="caution">
    <text evidence="7">The sequence shown here is derived from an EMBL/GenBank/DDBJ whole genome shotgun (WGS) entry which is preliminary data.</text>
</comment>
<evidence type="ECO:0000256" key="2">
    <source>
        <dbReference type="ARBA" id="ARBA00004777"/>
    </source>
</evidence>
<evidence type="ECO:0000256" key="5">
    <source>
        <dbReference type="ARBA" id="ARBA00023002"/>
    </source>
</evidence>
<dbReference type="AlphaFoldDB" id="A0A520MNU2"/>
<dbReference type="Pfam" id="PF02219">
    <property type="entry name" value="MTHFR"/>
    <property type="match status" value="1"/>
</dbReference>
<sequence>MPLSTNQEKQALIDLMGKTTLEVTPGGAAKVSDFSQILRAGCTVYVTFLQGSDFGDTMATVRRLKSEGYNPVPHFAARSIPSAQMLEESLAALQSEGITEGLLIGGGVDKPVGEFNASIDVLRTGLFEKYGFTKLGLAGHPEGSPDISDADCALAIQQKNDYAKESAMSLYLATQFVFEAAPVLAWEKKIREQGNMLPVYVGIPGIATIKTLMRHAQHCGVGPSMRFLTRNPLDMIKLGLKDSVLGKFVNAPSSEPSELLRDLIEGINADPDCLIQQCHLYPLGGLKKSAEWMYKIQDGHFEISAKGFTTT</sequence>
<dbReference type="InterPro" id="IPR003171">
    <property type="entry name" value="Mehydrof_redctse-like"/>
</dbReference>
<keyword evidence="3 6" id="KW-0285">Flavoprotein</keyword>
<dbReference type="GO" id="GO:0004489">
    <property type="term" value="F:methylenetetrahydrofolate reductase [NAD(P)H] activity"/>
    <property type="evidence" value="ECO:0007669"/>
    <property type="project" value="InterPro"/>
</dbReference>
<accession>A0A520MNU2</accession>
<evidence type="ECO:0000313" key="8">
    <source>
        <dbReference type="Proteomes" id="UP000315889"/>
    </source>
</evidence>
<keyword evidence="5 6" id="KW-0560">Oxidoreductase</keyword>
<dbReference type="Gene3D" id="3.20.20.220">
    <property type="match status" value="1"/>
</dbReference>
<dbReference type="GO" id="GO:0035999">
    <property type="term" value="P:tetrahydrofolate interconversion"/>
    <property type="evidence" value="ECO:0007669"/>
    <property type="project" value="UniProtKB-UniPathway"/>
</dbReference>
<dbReference type="UniPathway" id="UPA00193"/>
<evidence type="ECO:0000256" key="6">
    <source>
        <dbReference type="RuleBase" id="RU003862"/>
    </source>
</evidence>
<dbReference type="EMBL" id="SHBP01000001">
    <property type="protein sequence ID" value="RZO22876.1"/>
    <property type="molecule type" value="Genomic_DNA"/>
</dbReference>
<keyword evidence="4 6" id="KW-0274">FAD</keyword>
<name>A0A520MNU2_9GAMM</name>
<organism evidence="7 8">
    <name type="scientific">SAR92 clade bacterium</name>
    <dbReference type="NCBI Taxonomy" id="2315479"/>
    <lineage>
        <taxon>Bacteria</taxon>
        <taxon>Pseudomonadati</taxon>
        <taxon>Pseudomonadota</taxon>
        <taxon>Gammaproteobacteria</taxon>
        <taxon>Cellvibrionales</taxon>
        <taxon>Porticoccaceae</taxon>
        <taxon>SAR92 clade</taxon>
    </lineage>
</organism>
<evidence type="ECO:0000256" key="3">
    <source>
        <dbReference type="ARBA" id="ARBA00022630"/>
    </source>
</evidence>
<protein>
    <recommendedName>
        <fullName evidence="6">Methylenetetrahydrofolate reductase</fullName>
    </recommendedName>
</protein>
<dbReference type="InterPro" id="IPR029041">
    <property type="entry name" value="FAD-linked_oxidoreductase-like"/>
</dbReference>